<feature type="domain" description="Pseudouridine synthase RsuA/RluA-like" evidence="4">
    <location>
        <begin position="91"/>
        <end position="242"/>
    </location>
</feature>
<evidence type="ECO:0000313" key="5">
    <source>
        <dbReference type="EMBL" id="MBP1993506.1"/>
    </source>
</evidence>
<evidence type="ECO:0000256" key="1">
    <source>
        <dbReference type="ARBA" id="ARBA00000073"/>
    </source>
</evidence>
<dbReference type="PANTHER" id="PTHR21600:SF44">
    <property type="entry name" value="RIBOSOMAL LARGE SUBUNIT PSEUDOURIDINE SYNTHASE D"/>
    <property type="match status" value="1"/>
</dbReference>
<dbReference type="SUPFAM" id="SSF55120">
    <property type="entry name" value="Pseudouridine synthase"/>
    <property type="match status" value="1"/>
</dbReference>
<sequence>MNYYEPLVYVVPVEEEGFLLKTILQKRLHVSRKLISRLKLTEQGITVNGVRQFISVHVHAGDRVELRMEQEESEDILPQDLPLAIVHEDEHLLIAAKEAGMIVHPTNGHYVNTLANAVVFHWQQAGVACRFRPVHRLDQETSGVLAIAKTPYVHQQISEQMIAHSVKKEYLAFVWGVVDNPGGTINEPIDRDPEQPHMRIVTPAGYSAVTHYEVVEQYSRAALVRLWLETGRTHQIRVHMKHIGHPLLGDKMYRLARYEEESSAVPGHVLGRQALHACMLGLVHPGTKEWTEFTAPLPEDLMLLKQWLQETEQNRENRQKRSIEQ</sequence>
<dbReference type="InterPro" id="IPR006225">
    <property type="entry name" value="PsdUridine_synth_RluC/D"/>
</dbReference>
<dbReference type="PANTHER" id="PTHR21600">
    <property type="entry name" value="MITOCHONDRIAL RNA PSEUDOURIDINE SYNTHASE"/>
    <property type="match status" value="1"/>
</dbReference>
<evidence type="ECO:0000259" key="4">
    <source>
        <dbReference type="Pfam" id="PF00849"/>
    </source>
</evidence>
<protein>
    <recommendedName>
        <fullName evidence="3">Pseudouridine synthase</fullName>
        <ecNumber evidence="3">5.4.99.-</ecNumber>
    </recommendedName>
</protein>
<dbReference type="InterPro" id="IPR006145">
    <property type="entry name" value="PsdUridine_synth_RsuA/RluA"/>
</dbReference>
<dbReference type="Proteomes" id="UP001519287">
    <property type="component" value="Unassembled WGS sequence"/>
</dbReference>
<proteinExistence type="inferred from homology"/>
<dbReference type="EC" id="5.4.99.-" evidence="3"/>
<comment type="similarity">
    <text evidence="2 3">Belongs to the pseudouridine synthase RluA family.</text>
</comment>
<dbReference type="RefSeq" id="WP_209975396.1">
    <property type="nucleotide sequence ID" value="NZ_JAGGLB010000019.1"/>
</dbReference>
<evidence type="ECO:0000313" key="6">
    <source>
        <dbReference type="Proteomes" id="UP001519287"/>
    </source>
</evidence>
<reference evidence="5 6" key="1">
    <citation type="submission" date="2021-03" db="EMBL/GenBank/DDBJ databases">
        <title>Genomic Encyclopedia of Type Strains, Phase IV (KMG-IV): sequencing the most valuable type-strain genomes for metagenomic binning, comparative biology and taxonomic classification.</title>
        <authorList>
            <person name="Goeker M."/>
        </authorList>
    </citation>
    <scope>NUCLEOTIDE SEQUENCE [LARGE SCALE GENOMIC DNA]</scope>
    <source>
        <strain evidence="5 6">DSM 26048</strain>
    </source>
</reference>
<keyword evidence="6" id="KW-1185">Reference proteome</keyword>
<gene>
    <name evidence="5" type="ORF">J2Z66_005128</name>
</gene>
<name>A0ABS4J324_9BACL</name>
<dbReference type="InterPro" id="IPR020103">
    <property type="entry name" value="PsdUridine_synth_cat_dom_sf"/>
</dbReference>
<dbReference type="GO" id="GO:0160140">
    <property type="term" value="F:23S rRNA pseudouridine(1911/1915/1917) synthase activity"/>
    <property type="evidence" value="ECO:0007669"/>
    <property type="project" value="UniProtKB-EC"/>
</dbReference>
<comment type="function">
    <text evidence="3">Responsible for synthesis of pseudouridine from uracil.</text>
</comment>
<dbReference type="NCBIfam" id="TIGR00005">
    <property type="entry name" value="rluA_subfam"/>
    <property type="match status" value="1"/>
</dbReference>
<keyword evidence="3 5" id="KW-0413">Isomerase</keyword>
<dbReference type="CDD" id="cd02869">
    <property type="entry name" value="PseudoU_synth_RluA_like"/>
    <property type="match status" value="1"/>
</dbReference>
<evidence type="ECO:0000256" key="2">
    <source>
        <dbReference type="ARBA" id="ARBA00010876"/>
    </source>
</evidence>
<dbReference type="InterPro" id="IPR050188">
    <property type="entry name" value="RluA_PseudoU_synthase"/>
</dbReference>
<comment type="caution">
    <text evidence="5">The sequence shown here is derived from an EMBL/GenBank/DDBJ whole genome shotgun (WGS) entry which is preliminary data.</text>
</comment>
<organism evidence="5 6">
    <name type="scientific">Paenibacillus eucommiae</name>
    <dbReference type="NCBI Taxonomy" id="1355755"/>
    <lineage>
        <taxon>Bacteria</taxon>
        <taxon>Bacillati</taxon>
        <taxon>Bacillota</taxon>
        <taxon>Bacilli</taxon>
        <taxon>Bacillales</taxon>
        <taxon>Paenibacillaceae</taxon>
        <taxon>Paenibacillus</taxon>
    </lineage>
</organism>
<dbReference type="Pfam" id="PF00849">
    <property type="entry name" value="PseudoU_synth_2"/>
    <property type="match status" value="1"/>
</dbReference>
<evidence type="ECO:0000256" key="3">
    <source>
        <dbReference type="RuleBase" id="RU362028"/>
    </source>
</evidence>
<dbReference type="EMBL" id="JAGGLB010000019">
    <property type="protein sequence ID" value="MBP1993506.1"/>
    <property type="molecule type" value="Genomic_DNA"/>
</dbReference>
<accession>A0ABS4J324</accession>
<comment type="catalytic activity">
    <reaction evidence="1 3">
        <text>a uridine in RNA = a pseudouridine in RNA</text>
        <dbReference type="Rhea" id="RHEA:48348"/>
        <dbReference type="Rhea" id="RHEA-COMP:12068"/>
        <dbReference type="Rhea" id="RHEA-COMP:12069"/>
        <dbReference type="ChEBI" id="CHEBI:65314"/>
        <dbReference type="ChEBI" id="CHEBI:65315"/>
    </reaction>
</comment>
<dbReference type="Gene3D" id="3.30.2350.10">
    <property type="entry name" value="Pseudouridine synthase"/>
    <property type="match status" value="1"/>
</dbReference>